<dbReference type="InParanoid" id="A0A2H3EXA2"/>
<evidence type="ECO:0000313" key="2">
    <source>
        <dbReference type="Proteomes" id="UP000217790"/>
    </source>
</evidence>
<accession>A0A2H3EXA2</accession>
<keyword evidence="2" id="KW-1185">Reference proteome</keyword>
<evidence type="ECO:0000313" key="1">
    <source>
        <dbReference type="EMBL" id="PBL03177.1"/>
    </source>
</evidence>
<gene>
    <name evidence="1" type="ORF">ARMGADRAFT_1094040</name>
</gene>
<organism evidence="1 2">
    <name type="scientific">Armillaria gallica</name>
    <name type="common">Bulbous honey fungus</name>
    <name type="synonym">Armillaria bulbosa</name>
    <dbReference type="NCBI Taxonomy" id="47427"/>
    <lineage>
        <taxon>Eukaryota</taxon>
        <taxon>Fungi</taxon>
        <taxon>Dikarya</taxon>
        <taxon>Basidiomycota</taxon>
        <taxon>Agaricomycotina</taxon>
        <taxon>Agaricomycetes</taxon>
        <taxon>Agaricomycetidae</taxon>
        <taxon>Agaricales</taxon>
        <taxon>Marasmiineae</taxon>
        <taxon>Physalacriaceae</taxon>
        <taxon>Armillaria</taxon>
    </lineage>
</organism>
<proteinExistence type="predicted"/>
<dbReference type="AlphaFoldDB" id="A0A2H3EXA2"/>
<protein>
    <submittedName>
        <fullName evidence="1">Uncharacterized protein</fullName>
    </submittedName>
</protein>
<reference evidence="2" key="1">
    <citation type="journal article" date="2017" name="Nat. Ecol. Evol.">
        <title>Genome expansion and lineage-specific genetic innovations in the forest pathogenic fungi Armillaria.</title>
        <authorList>
            <person name="Sipos G."/>
            <person name="Prasanna A.N."/>
            <person name="Walter M.C."/>
            <person name="O'Connor E."/>
            <person name="Balint B."/>
            <person name="Krizsan K."/>
            <person name="Kiss B."/>
            <person name="Hess J."/>
            <person name="Varga T."/>
            <person name="Slot J."/>
            <person name="Riley R."/>
            <person name="Boka B."/>
            <person name="Rigling D."/>
            <person name="Barry K."/>
            <person name="Lee J."/>
            <person name="Mihaltcheva S."/>
            <person name="LaButti K."/>
            <person name="Lipzen A."/>
            <person name="Waldron R."/>
            <person name="Moloney N.M."/>
            <person name="Sperisen C."/>
            <person name="Kredics L."/>
            <person name="Vagvoelgyi C."/>
            <person name="Patrignani A."/>
            <person name="Fitzpatrick D."/>
            <person name="Nagy I."/>
            <person name="Doyle S."/>
            <person name="Anderson J.B."/>
            <person name="Grigoriev I.V."/>
            <person name="Gueldener U."/>
            <person name="Muensterkoetter M."/>
            <person name="Nagy L.G."/>
        </authorList>
    </citation>
    <scope>NUCLEOTIDE SEQUENCE [LARGE SCALE GENOMIC DNA]</scope>
    <source>
        <strain evidence="2">Ar21-2</strain>
    </source>
</reference>
<name>A0A2H3EXA2_ARMGA</name>
<dbReference type="EMBL" id="KZ293644">
    <property type="protein sequence ID" value="PBL03177.1"/>
    <property type="molecule type" value="Genomic_DNA"/>
</dbReference>
<dbReference type="Proteomes" id="UP000217790">
    <property type="component" value="Unassembled WGS sequence"/>
</dbReference>
<sequence>MKRPLCIHIVMDLQSSKKMVPFCSLPWWNTLLVTGQKLTLRHLCGGHLSETLWMKERCDILKNAVATVVCEHLERSNSGKMISAWEFQNSRRQGS</sequence>
<dbReference type="OrthoDB" id="2867335at2759"/>